<dbReference type="InterPro" id="IPR029063">
    <property type="entry name" value="SAM-dependent_MTases_sf"/>
</dbReference>
<keyword evidence="1" id="KW-0489">Methyltransferase</keyword>
<protein>
    <submittedName>
        <fullName evidence="1">SAM-dependent methyltransferase</fullName>
    </submittedName>
</protein>
<proteinExistence type="predicted"/>
<organism evidence="1 2">
    <name type="scientific">Saccharothrix tamanrassetensis</name>
    <dbReference type="NCBI Taxonomy" id="1051531"/>
    <lineage>
        <taxon>Bacteria</taxon>
        <taxon>Bacillati</taxon>
        <taxon>Actinomycetota</taxon>
        <taxon>Actinomycetes</taxon>
        <taxon>Pseudonocardiales</taxon>
        <taxon>Pseudonocardiaceae</taxon>
        <taxon>Saccharothrix</taxon>
    </lineage>
</organism>
<dbReference type="RefSeq" id="WP_184688168.1">
    <property type="nucleotide sequence ID" value="NZ_JACHJN010000001.1"/>
</dbReference>
<dbReference type="GO" id="GO:0008168">
    <property type="term" value="F:methyltransferase activity"/>
    <property type="evidence" value="ECO:0007669"/>
    <property type="project" value="UniProtKB-KW"/>
</dbReference>
<evidence type="ECO:0000313" key="2">
    <source>
        <dbReference type="Proteomes" id="UP000547510"/>
    </source>
</evidence>
<keyword evidence="2" id="KW-1185">Reference proteome</keyword>
<reference evidence="1 2" key="1">
    <citation type="submission" date="2020-08" db="EMBL/GenBank/DDBJ databases">
        <title>Genomic Encyclopedia of Type Strains, Phase III (KMG-III): the genomes of soil and plant-associated and newly described type strains.</title>
        <authorList>
            <person name="Whitman W."/>
        </authorList>
    </citation>
    <scope>NUCLEOTIDE SEQUENCE [LARGE SCALE GENOMIC DNA]</scope>
    <source>
        <strain evidence="1 2">CECT 8640</strain>
    </source>
</reference>
<dbReference type="SUPFAM" id="SSF53335">
    <property type="entry name" value="S-adenosyl-L-methionine-dependent methyltransferases"/>
    <property type="match status" value="1"/>
</dbReference>
<dbReference type="AlphaFoldDB" id="A0A841C9U4"/>
<dbReference type="CDD" id="cd02440">
    <property type="entry name" value="AdoMet_MTases"/>
    <property type="match status" value="1"/>
</dbReference>
<dbReference type="Proteomes" id="UP000547510">
    <property type="component" value="Unassembled WGS sequence"/>
</dbReference>
<dbReference type="Gene3D" id="3.40.50.150">
    <property type="entry name" value="Vaccinia Virus protein VP39"/>
    <property type="match status" value="1"/>
</dbReference>
<dbReference type="EMBL" id="JACHJN010000001">
    <property type="protein sequence ID" value="MBB5954179.1"/>
    <property type="molecule type" value="Genomic_DNA"/>
</dbReference>
<evidence type="ECO:0000313" key="1">
    <source>
        <dbReference type="EMBL" id="MBB5954179.1"/>
    </source>
</evidence>
<name>A0A841C9U4_9PSEU</name>
<comment type="caution">
    <text evidence="1">The sequence shown here is derived from an EMBL/GenBank/DDBJ whole genome shotgun (WGS) entry which is preliminary data.</text>
</comment>
<accession>A0A841C9U4</accession>
<dbReference type="GO" id="GO:0032259">
    <property type="term" value="P:methylation"/>
    <property type="evidence" value="ECO:0007669"/>
    <property type="project" value="UniProtKB-KW"/>
</dbReference>
<sequence length="229" mass="25629">MDTPSEPVEALKDLGWREITAIDDALRTGAIDERGWHEAMAGLLRPAYLTAPTPWGQSGVEGSEQRWIDGRKFVVDALDRDGTFLDCGCANGYLMECLHRWAADKGLAVEPHGVDIVPEFVALARSRLPHWADRIHLGNVLSWTPPFRFDAVRVGLEYVPAHRRASLVARLLDEFVAPGGRLVIGPFTEEVGERSTENELASWGHPVTGRSEVAHRDHRVIRRLVWTDR</sequence>
<gene>
    <name evidence="1" type="ORF">FHS29_000749</name>
</gene>
<keyword evidence="1" id="KW-0808">Transferase</keyword>